<dbReference type="InterPro" id="IPR029061">
    <property type="entry name" value="THDP-binding"/>
</dbReference>
<organism evidence="6 7">
    <name type="scientific">Desulfopila aestuarii DSM 18488</name>
    <dbReference type="NCBI Taxonomy" id="1121416"/>
    <lineage>
        <taxon>Bacteria</taxon>
        <taxon>Pseudomonadati</taxon>
        <taxon>Thermodesulfobacteriota</taxon>
        <taxon>Desulfobulbia</taxon>
        <taxon>Desulfobulbales</taxon>
        <taxon>Desulfocapsaceae</taxon>
        <taxon>Desulfopila</taxon>
    </lineage>
</organism>
<name>A0A1M7Y5W8_9BACT</name>
<dbReference type="InterPro" id="IPR017596">
    <property type="entry name" value="PdhA/BkdA"/>
</dbReference>
<feature type="domain" description="Dehydrogenase E1 component" evidence="5">
    <location>
        <begin position="42"/>
        <end position="326"/>
    </location>
</feature>
<dbReference type="CDD" id="cd02000">
    <property type="entry name" value="TPP_E1_PDC_ADC_BCADC"/>
    <property type="match status" value="1"/>
</dbReference>
<dbReference type="SUPFAM" id="SSF52518">
    <property type="entry name" value="Thiamin diphosphate-binding fold (THDP-binding)"/>
    <property type="match status" value="1"/>
</dbReference>
<keyword evidence="2 4" id="KW-0560">Oxidoreductase</keyword>
<comment type="cofactor">
    <cofactor evidence="1 4">
        <name>thiamine diphosphate</name>
        <dbReference type="ChEBI" id="CHEBI:58937"/>
    </cofactor>
</comment>
<keyword evidence="4 6" id="KW-0670">Pyruvate</keyword>
<dbReference type="Proteomes" id="UP000184603">
    <property type="component" value="Unassembled WGS sequence"/>
</dbReference>
<comment type="catalytic activity">
    <reaction evidence="4">
        <text>N(6)-[(R)-lipoyl]-L-lysyl-[protein] + pyruvate + H(+) = N(6)-[(R)-S(8)-acetyldihydrolipoyl]-L-lysyl-[protein] + CO2</text>
        <dbReference type="Rhea" id="RHEA:19189"/>
        <dbReference type="Rhea" id="RHEA-COMP:10474"/>
        <dbReference type="Rhea" id="RHEA-COMP:10478"/>
        <dbReference type="ChEBI" id="CHEBI:15361"/>
        <dbReference type="ChEBI" id="CHEBI:15378"/>
        <dbReference type="ChEBI" id="CHEBI:16526"/>
        <dbReference type="ChEBI" id="CHEBI:83099"/>
        <dbReference type="ChEBI" id="CHEBI:83111"/>
        <dbReference type="EC" id="1.2.4.1"/>
    </reaction>
</comment>
<evidence type="ECO:0000259" key="5">
    <source>
        <dbReference type="Pfam" id="PF00676"/>
    </source>
</evidence>
<dbReference type="EMBL" id="FRFE01000008">
    <property type="protein sequence ID" value="SHO47752.1"/>
    <property type="molecule type" value="Genomic_DNA"/>
</dbReference>
<gene>
    <name evidence="6" type="ORF">SAMN02745220_01953</name>
</gene>
<keyword evidence="7" id="KW-1185">Reference proteome</keyword>
<keyword evidence="3 4" id="KW-0786">Thiamine pyrophosphate</keyword>
<dbReference type="OrthoDB" id="9766715at2"/>
<comment type="subunit">
    <text evidence="4">Heterodimer of an alpha and a beta chain.</text>
</comment>
<evidence type="ECO:0000256" key="3">
    <source>
        <dbReference type="ARBA" id="ARBA00023052"/>
    </source>
</evidence>
<protein>
    <recommendedName>
        <fullName evidence="4">Pyruvate dehydrogenase E1 component subunit alpha</fullName>
        <ecNumber evidence="4">1.2.4.1</ecNumber>
    </recommendedName>
</protein>
<evidence type="ECO:0000313" key="6">
    <source>
        <dbReference type="EMBL" id="SHO47752.1"/>
    </source>
</evidence>
<dbReference type="STRING" id="1121416.SAMN02745220_01953"/>
<dbReference type="PANTHER" id="PTHR43380:SF1">
    <property type="entry name" value="2-OXOISOVALERATE DEHYDROGENASE SUBUNIT ALPHA, MITOCHONDRIAL"/>
    <property type="match status" value="1"/>
</dbReference>
<reference evidence="6 7" key="1">
    <citation type="submission" date="2016-12" db="EMBL/GenBank/DDBJ databases">
        <authorList>
            <person name="Song W.-J."/>
            <person name="Kurnit D.M."/>
        </authorList>
    </citation>
    <scope>NUCLEOTIDE SEQUENCE [LARGE SCALE GENOMIC DNA]</scope>
    <source>
        <strain evidence="6 7">DSM 18488</strain>
    </source>
</reference>
<evidence type="ECO:0000256" key="2">
    <source>
        <dbReference type="ARBA" id="ARBA00023002"/>
    </source>
</evidence>
<sequence length="368" mass="41400">MPRSRIDIPETIHYLSILDEHGVLDTELEPQIDDKTLIALYSAMLLGRRFDERMLDLQRQGRIGTFPPIKGQEAAQIGSIFQLKSTDWFVPAFRETAAEIWRGRSLESILLYYNGFNEGTIIPADQRDLPMAVPVGSQILHATGLGYAARYRGTDEIVMTYFGDGATSEGDFHEGLNCAAVYQAPVIFICQNNQWAISIPLKQQTHSATIAQKALAYGMPGIQVDGNDVLAVYTAAQEAAERARNGDGPTLIECVTYRVMMHTTADDPSRYRDDEEVERWRQKDPLTRFAVYLQNKGLLDQSREQEIETEVLAKIQTAVDSAEKQMKTLGEPLDMFNHLYAKMPPSLQCQKEEVRQYLANNTGEVHHG</sequence>
<evidence type="ECO:0000313" key="7">
    <source>
        <dbReference type="Proteomes" id="UP000184603"/>
    </source>
</evidence>
<dbReference type="InterPro" id="IPR050771">
    <property type="entry name" value="Alpha-ketoacid_DH_E1_comp"/>
</dbReference>
<dbReference type="Gene3D" id="3.40.50.970">
    <property type="match status" value="1"/>
</dbReference>
<dbReference type="Pfam" id="PF00676">
    <property type="entry name" value="E1_dh"/>
    <property type="match status" value="1"/>
</dbReference>
<dbReference type="GO" id="GO:0004739">
    <property type="term" value="F:pyruvate dehydrogenase (acetyl-transferring) activity"/>
    <property type="evidence" value="ECO:0007669"/>
    <property type="project" value="UniProtKB-UniRule"/>
</dbReference>
<dbReference type="InterPro" id="IPR001017">
    <property type="entry name" value="DH_E1"/>
</dbReference>
<dbReference type="EC" id="1.2.4.1" evidence="4"/>
<dbReference type="RefSeq" id="WP_073613265.1">
    <property type="nucleotide sequence ID" value="NZ_FRFE01000008.1"/>
</dbReference>
<proteinExistence type="predicted"/>
<accession>A0A1M7Y5W8</accession>
<comment type="function">
    <text evidence="4">The pyruvate dehydrogenase complex catalyzes the overall conversion of pyruvate to acetyl-CoA and CO(2). It contains multiple copies of three enzymatic components: pyruvate dehydrogenase (E1), dihydrolipoamide acetyltransferase (E2) and lipoamide dehydrogenase (E3).</text>
</comment>
<evidence type="ECO:0000256" key="1">
    <source>
        <dbReference type="ARBA" id="ARBA00001964"/>
    </source>
</evidence>
<dbReference type="NCBIfam" id="TIGR03181">
    <property type="entry name" value="PDH_E1_alph_x"/>
    <property type="match status" value="1"/>
</dbReference>
<dbReference type="GO" id="GO:0009083">
    <property type="term" value="P:branched-chain amino acid catabolic process"/>
    <property type="evidence" value="ECO:0007669"/>
    <property type="project" value="TreeGrafter"/>
</dbReference>
<dbReference type="PANTHER" id="PTHR43380">
    <property type="entry name" value="2-OXOISOVALERATE DEHYDROGENASE SUBUNIT ALPHA, MITOCHONDRIAL"/>
    <property type="match status" value="1"/>
</dbReference>
<dbReference type="AlphaFoldDB" id="A0A1M7Y5W8"/>
<evidence type="ECO:0000256" key="4">
    <source>
        <dbReference type="RuleBase" id="RU366007"/>
    </source>
</evidence>